<proteinExistence type="predicted"/>
<feature type="compositionally biased region" description="Basic residues" evidence="1">
    <location>
        <begin position="22"/>
        <end position="39"/>
    </location>
</feature>
<name>A0A0A9AXG5_ARUDO</name>
<feature type="compositionally biased region" description="Pro residues" evidence="1">
    <location>
        <begin position="10"/>
        <end position="21"/>
    </location>
</feature>
<reference evidence="2" key="2">
    <citation type="journal article" date="2015" name="Data Brief">
        <title>Shoot transcriptome of the giant reed, Arundo donax.</title>
        <authorList>
            <person name="Barrero R.A."/>
            <person name="Guerrero F.D."/>
            <person name="Moolhuijzen P."/>
            <person name="Goolsby J.A."/>
            <person name="Tidwell J."/>
            <person name="Bellgard S.E."/>
            <person name="Bellgard M.I."/>
        </authorList>
    </citation>
    <scope>NUCLEOTIDE SEQUENCE</scope>
    <source>
        <tissue evidence="2">Shoot tissue taken approximately 20 cm above the soil surface</tissue>
    </source>
</reference>
<organism evidence="2">
    <name type="scientific">Arundo donax</name>
    <name type="common">Giant reed</name>
    <name type="synonym">Donax arundinaceus</name>
    <dbReference type="NCBI Taxonomy" id="35708"/>
    <lineage>
        <taxon>Eukaryota</taxon>
        <taxon>Viridiplantae</taxon>
        <taxon>Streptophyta</taxon>
        <taxon>Embryophyta</taxon>
        <taxon>Tracheophyta</taxon>
        <taxon>Spermatophyta</taxon>
        <taxon>Magnoliopsida</taxon>
        <taxon>Liliopsida</taxon>
        <taxon>Poales</taxon>
        <taxon>Poaceae</taxon>
        <taxon>PACMAD clade</taxon>
        <taxon>Arundinoideae</taxon>
        <taxon>Arundineae</taxon>
        <taxon>Arundo</taxon>
    </lineage>
</organism>
<feature type="region of interest" description="Disordered" evidence="1">
    <location>
        <begin position="1"/>
        <end position="65"/>
    </location>
</feature>
<dbReference type="AlphaFoldDB" id="A0A0A9AXG5"/>
<evidence type="ECO:0000313" key="2">
    <source>
        <dbReference type="EMBL" id="JAD55816.1"/>
    </source>
</evidence>
<reference evidence="2" key="1">
    <citation type="submission" date="2014-09" db="EMBL/GenBank/DDBJ databases">
        <authorList>
            <person name="Magalhaes I.L.F."/>
            <person name="Oliveira U."/>
            <person name="Santos F.R."/>
            <person name="Vidigal T.H.D.A."/>
            <person name="Brescovit A.D."/>
            <person name="Santos A.J."/>
        </authorList>
    </citation>
    <scope>NUCLEOTIDE SEQUENCE</scope>
    <source>
        <tissue evidence="2">Shoot tissue taken approximately 20 cm above the soil surface</tissue>
    </source>
</reference>
<evidence type="ECO:0000256" key="1">
    <source>
        <dbReference type="SAM" id="MobiDB-lite"/>
    </source>
</evidence>
<accession>A0A0A9AXG5</accession>
<dbReference type="EMBL" id="GBRH01242079">
    <property type="protein sequence ID" value="JAD55816.1"/>
    <property type="molecule type" value="Transcribed_RNA"/>
</dbReference>
<sequence length="65" mass="7514">MGADLWRPRAPQPRPRSPAPPPRRRQAPPRRHAPSRRPRQAGLRKDDRMFKKKEGKGTGRESLLV</sequence>
<protein>
    <submittedName>
        <fullName evidence="2">Uncharacterized protein</fullName>
    </submittedName>
</protein>